<dbReference type="RefSeq" id="WP_195867327.1">
    <property type="nucleotide sequence ID" value="NZ_JADPKZ010000035.1"/>
</dbReference>
<comment type="cofactor">
    <cofactor evidence="1 10">
        <name>pyridoxal 5'-phosphate</name>
        <dbReference type="ChEBI" id="CHEBI:597326"/>
    </cofactor>
</comment>
<comment type="similarity">
    <text evidence="4 10">Belongs to the class-II pyridoxal-phosphate-dependent aminotransferase family. BioF subfamily.</text>
</comment>
<evidence type="ECO:0000259" key="11">
    <source>
        <dbReference type="Pfam" id="PF00155"/>
    </source>
</evidence>
<keyword evidence="8 10" id="KW-0663">Pyridoxal phosphate</keyword>
<keyword evidence="6 10" id="KW-0808">Transferase</keyword>
<dbReference type="InterPro" id="IPR001917">
    <property type="entry name" value="Aminotrans_II_pyridoxalP_BS"/>
</dbReference>
<evidence type="ECO:0000256" key="3">
    <source>
        <dbReference type="ARBA" id="ARBA00004746"/>
    </source>
</evidence>
<dbReference type="InterPro" id="IPR015424">
    <property type="entry name" value="PyrdxlP-dep_Trfase"/>
</dbReference>
<evidence type="ECO:0000256" key="8">
    <source>
        <dbReference type="ARBA" id="ARBA00022898"/>
    </source>
</evidence>
<dbReference type="InterPro" id="IPR015421">
    <property type="entry name" value="PyrdxlP-dep_Trfase_major"/>
</dbReference>
<sequence length="405" mass="44171">MKVLKNRIQRELALLREIRRERSLRSSVVQGARMWLDGREVLHFASNDYLGLSFEPGVREAAQAASIRYGGGATGSRLISGNHPELVMLEAELASWHDAEASLVFSSGYAANVGVISALAQPEDVIFSDELNHASIIDGCRMTRSKVVVYRHADLEHLYRLLRKTRCQGQRFVVTDAVFSMDGDIAPIGDLLGVARSFEAITVLDDAHGVGVLGTRGAGTLEALGIPFADDIVVIGTLSKALAAQGAYVVGRRILIDYLVNRARSFIFSTGLAPSCAAAARKARKIAEHEAWRREKVLSLSAALRAGIRKLGYLVLDGSTTIVPVVVGDEHSVMEMSDFFLENGVYVPAIRPPSVPEGQCRLRLCVTAAHEMSDIERVLTMFGEWKQVAHSDYLVTSLVTGGERR</sequence>
<comment type="caution">
    <text evidence="12">The sequence shown here is derived from an EMBL/GenBank/DDBJ whole genome shotgun (WGS) entry which is preliminary data.</text>
</comment>
<dbReference type="PROSITE" id="PS00599">
    <property type="entry name" value="AA_TRANSFER_CLASS_2"/>
    <property type="match status" value="1"/>
</dbReference>
<evidence type="ECO:0000256" key="9">
    <source>
        <dbReference type="ARBA" id="ARBA00047715"/>
    </source>
</evidence>
<dbReference type="SUPFAM" id="SSF53383">
    <property type="entry name" value="PLP-dependent transferases"/>
    <property type="match status" value="1"/>
</dbReference>
<dbReference type="NCBIfam" id="TIGR00858">
    <property type="entry name" value="bioF"/>
    <property type="match status" value="1"/>
</dbReference>
<evidence type="ECO:0000256" key="6">
    <source>
        <dbReference type="ARBA" id="ARBA00022679"/>
    </source>
</evidence>
<dbReference type="InterPro" id="IPR015422">
    <property type="entry name" value="PyrdxlP-dep_Trfase_small"/>
</dbReference>
<dbReference type="EMBL" id="JADPKZ010000035">
    <property type="protein sequence ID" value="MBF8377320.1"/>
    <property type="molecule type" value="Genomic_DNA"/>
</dbReference>
<dbReference type="PANTHER" id="PTHR13693:SF100">
    <property type="entry name" value="8-AMINO-7-OXONONANOATE SYNTHASE"/>
    <property type="match status" value="1"/>
</dbReference>
<comment type="subunit">
    <text evidence="5 10">Homodimer.</text>
</comment>
<evidence type="ECO:0000256" key="10">
    <source>
        <dbReference type="RuleBase" id="RU003693"/>
    </source>
</evidence>
<proteinExistence type="inferred from homology"/>
<dbReference type="EC" id="2.3.1.47" evidence="10"/>
<keyword evidence="13" id="KW-1185">Reference proteome</keyword>
<organism evidence="12 13">
    <name type="scientific">Alicyclobacillus mali</name>
    <name type="common">ex Roth et al. 2021</name>
    <dbReference type="NCBI Taxonomy" id="1123961"/>
    <lineage>
        <taxon>Bacteria</taxon>
        <taxon>Bacillati</taxon>
        <taxon>Bacillota</taxon>
        <taxon>Bacilli</taxon>
        <taxon>Bacillales</taxon>
        <taxon>Alicyclobacillaceae</taxon>
        <taxon>Alicyclobacillus</taxon>
    </lineage>
</organism>
<dbReference type="Pfam" id="PF00155">
    <property type="entry name" value="Aminotran_1_2"/>
    <property type="match status" value="1"/>
</dbReference>
<dbReference type="InterPro" id="IPR004839">
    <property type="entry name" value="Aminotransferase_I/II_large"/>
</dbReference>
<name>A0ABS0F1Z9_9BACL</name>
<comment type="catalytic activity">
    <reaction evidence="9 10">
        <text>6-carboxyhexanoyl-[ACP] + L-alanine + H(+) = (8S)-8-amino-7-oxononanoate + holo-[ACP] + CO2</text>
        <dbReference type="Rhea" id="RHEA:42288"/>
        <dbReference type="Rhea" id="RHEA-COMP:9685"/>
        <dbReference type="Rhea" id="RHEA-COMP:9955"/>
        <dbReference type="ChEBI" id="CHEBI:15378"/>
        <dbReference type="ChEBI" id="CHEBI:16526"/>
        <dbReference type="ChEBI" id="CHEBI:57972"/>
        <dbReference type="ChEBI" id="CHEBI:64479"/>
        <dbReference type="ChEBI" id="CHEBI:78846"/>
        <dbReference type="ChEBI" id="CHEBI:149468"/>
        <dbReference type="EC" id="2.3.1.47"/>
    </reaction>
</comment>
<dbReference type="GO" id="GO:0008710">
    <property type="term" value="F:8-amino-7-oxononanoate synthase activity"/>
    <property type="evidence" value="ECO:0007669"/>
    <property type="project" value="UniProtKB-EC"/>
</dbReference>
<keyword evidence="12" id="KW-0012">Acyltransferase</keyword>
<dbReference type="InterPro" id="IPR004723">
    <property type="entry name" value="AONS_Archaea/Proteobacteria"/>
</dbReference>
<gene>
    <name evidence="12" type="primary">bioF</name>
    <name evidence="12" type="ORF">IW967_05470</name>
</gene>
<dbReference type="Gene3D" id="3.40.640.10">
    <property type="entry name" value="Type I PLP-dependent aspartate aminotransferase-like (Major domain)"/>
    <property type="match status" value="1"/>
</dbReference>
<evidence type="ECO:0000256" key="1">
    <source>
        <dbReference type="ARBA" id="ARBA00001933"/>
    </source>
</evidence>
<dbReference type="Gene3D" id="3.90.1150.10">
    <property type="entry name" value="Aspartate Aminotransferase, domain 1"/>
    <property type="match status" value="1"/>
</dbReference>
<dbReference type="Proteomes" id="UP000642910">
    <property type="component" value="Unassembled WGS sequence"/>
</dbReference>
<evidence type="ECO:0000256" key="4">
    <source>
        <dbReference type="ARBA" id="ARBA00010008"/>
    </source>
</evidence>
<keyword evidence="7" id="KW-0093">Biotin biosynthesis</keyword>
<dbReference type="InterPro" id="IPR050087">
    <property type="entry name" value="AON_synthase_class-II"/>
</dbReference>
<evidence type="ECO:0000256" key="2">
    <source>
        <dbReference type="ARBA" id="ARBA00002513"/>
    </source>
</evidence>
<evidence type="ECO:0000313" key="12">
    <source>
        <dbReference type="EMBL" id="MBF8377320.1"/>
    </source>
</evidence>
<accession>A0ABS0F1Z9</accession>
<evidence type="ECO:0000256" key="7">
    <source>
        <dbReference type="ARBA" id="ARBA00022756"/>
    </source>
</evidence>
<comment type="function">
    <text evidence="2 10">Catalyzes the decarboxylative condensation of pimeloyl-[acyl-carrier protein] and L-alanine to produce 8-amino-7-oxononanoate (AON), [acyl-carrier protein], and carbon dioxide.</text>
</comment>
<evidence type="ECO:0000256" key="5">
    <source>
        <dbReference type="ARBA" id="ARBA00011738"/>
    </source>
</evidence>
<protein>
    <recommendedName>
        <fullName evidence="10">8-amino-7-ketopelargonate synthase</fullName>
        <ecNumber evidence="10">2.3.1.47</ecNumber>
    </recommendedName>
</protein>
<dbReference type="PANTHER" id="PTHR13693">
    <property type="entry name" value="CLASS II AMINOTRANSFERASE/8-AMINO-7-OXONONANOATE SYNTHASE"/>
    <property type="match status" value="1"/>
</dbReference>
<dbReference type="CDD" id="cd06454">
    <property type="entry name" value="KBL_like"/>
    <property type="match status" value="1"/>
</dbReference>
<reference evidence="12 13" key="1">
    <citation type="submission" date="2020-11" db="EMBL/GenBank/DDBJ databases">
        <title>Genomic insight of Alicyclobacillus mali FL 18 reveals a new arsenic-resistant strain, with potential in environmental biotechnology.</title>
        <authorList>
            <person name="Fiorentino G."/>
            <person name="Gallo G."/>
            <person name="Aulitto M."/>
        </authorList>
    </citation>
    <scope>NUCLEOTIDE SEQUENCE [LARGE SCALE GENOMIC DNA]</scope>
    <source>
        <strain evidence="12 13">FL 18</strain>
    </source>
</reference>
<comment type="pathway">
    <text evidence="3 10">Cofactor biosynthesis; biotin biosynthesis.</text>
</comment>
<feature type="domain" description="Aminotransferase class I/classII large" evidence="11">
    <location>
        <begin position="40"/>
        <end position="380"/>
    </location>
</feature>
<evidence type="ECO:0000313" key="13">
    <source>
        <dbReference type="Proteomes" id="UP000642910"/>
    </source>
</evidence>